<dbReference type="SUPFAM" id="SSF50346">
    <property type="entry name" value="PRC-barrel domain"/>
    <property type="match status" value="1"/>
</dbReference>
<dbReference type="Gene3D" id="2.30.30.240">
    <property type="entry name" value="PRC-barrel domain"/>
    <property type="match status" value="1"/>
</dbReference>
<evidence type="ECO:0000259" key="1">
    <source>
        <dbReference type="Pfam" id="PF05239"/>
    </source>
</evidence>
<dbReference type="InterPro" id="IPR011033">
    <property type="entry name" value="PRC_barrel-like_sf"/>
</dbReference>
<dbReference type="Pfam" id="PF05239">
    <property type="entry name" value="PRC"/>
    <property type="match status" value="1"/>
</dbReference>
<feature type="domain" description="PRC-barrel" evidence="1">
    <location>
        <begin position="1"/>
        <end position="79"/>
    </location>
</feature>
<dbReference type="EMBL" id="FOFD01000004">
    <property type="protein sequence ID" value="SER09181.1"/>
    <property type="molecule type" value="Genomic_DNA"/>
</dbReference>
<keyword evidence="3" id="KW-1185">Reference proteome</keyword>
<proteinExistence type="predicted"/>
<accession>A0A1H9LCE9</accession>
<dbReference type="STRING" id="1186196.SAMN04489841_2924"/>
<sequence length="82" mass="8854">MNELLARNLSGKPIVGIDGTDFGTLSTVTMDPESGALRDLVVDRPSRLSSTAPGRPDDDGRLRIPVSHIETVNDQIVVRRAD</sequence>
<dbReference type="RefSeq" id="WP_090618475.1">
    <property type="nucleotide sequence ID" value="NZ_FOFD01000004.1"/>
</dbReference>
<dbReference type="OrthoDB" id="85079at2157"/>
<gene>
    <name evidence="2" type="ORF">SAMN04489841_2924</name>
</gene>
<dbReference type="AlphaFoldDB" id="A0A1H9LCE9"/>
<protein>
    <submittedName>
        <fullName evidence="2">Sporulation protein YlmC, PRC-barrel domain family</fullName>
    </submittedName>
</protein>
<dbReference type="InterPro" id="IPR027275">
    <property type="entry name" value="PRC-brl_dom"/>
</dbReference>
<evidence type="ECO:0000313" key="3">
    <source>
        <dbReference type="Proteomes" id="UP000199114"/>
    </source>
</evidence>
<name>A0A1H9LCE9_9EURY</name>
<evidence type="ECO:0000313" key="2">
    <source>
        <dbReference type="EMBL" id="SER09181.1"/>
    </source>
</evidence>
<reference evidence="3" key="1">
    <citation type="submission" date="2016-10" db="EMBL/GenBank/DDBJ databases">
        <authorList>
            <person name="Varghese N."/>
            <person name="Submissions S."/>
        </authorList>
    </citation>
    <scope>NUCLEOTIDE SEQUENCE [LARGE SCALE GENOMIC DNA]</scope>
    <source>
        <strain evidence="3">DSM 25055</strain>
    </source>
</reference>
<organism evidence="2 3">
    <name type="scientific">Natrinema salaciae</name>
    <dbReference type="NCBI Taxonomy" id="1186196"/>
    <lineage>
        <taxon>Archaea</taxon>
        <taxon>Methanobacteriati</taxon>
        <taxon>Methanobacteriota</taxon>
        <taxon>Stenosarchaea group</taxon>
        <taxon>Halobacteria</taxon>
        <taxon>Halobacteriales</taxon>
        <taxon>Natrialbaceae</taxon>
        <taxon>Natrinema</taxon>
    </lineage>
</organism>
<dbReference type="Proteomes" id="UP000199114">
    <property type="component" value="Unassembled WGS sequence"/>
</dbReference>